<dbReference type="GO" id="GO:0006355">
    <property type="term" value="P:regulation of DNA-templated transcription"/>
    <property type="evidence" value="ECO:0000318"/>
    <property type="project" value="GO_Central"/>
</dbReference>
<evidence type="ECO:0000256" key="2">
    <source>
        <dbReference type="ARBA" id="ARBA00022473"/>
    </source>
</evidence>
<comment type="caution">
    <text evidence="9">The sequence shown here is derived from an EMBL/GenBank/DDBJ whole genome shotgun (WGS) entry which is preliminary data.</text>
</comment>
<evidence type="ECO:0000256" key="6">
    <source>
        <dbReference type="ARBA" id="ARBA00023242"/>
    </source>
</evidence>
<evidence type="ECO:0000256" key="1">
    <source>
        <dbReference type="ARBA" id="ARBA00004123"/>
    </source>
</evidence>
<evidence type="ECO:0000256" key="3">
    <source>
        <dbReference type="ARBA" id="ARBA00022782"/>
    </source>
</evidence>
<evidence type="ECO:0000259" key="8">
    <source>
        <dbReference type="Pfam" id="PF00249"/>
    </source>
</evidence>
<keyword evidence="6" id="KW-0539">Nucleus</keyword>
<dbReference type="InterPro" id="IPR006447">
    <property type="entry name" value="Myb_dom_plants"/>
</dbReference>
<keyword evidence="2" id="KW-0217">Developmental protein</keyword>
<organism evidence="9 10">
    <name type="scientific">Zostera marina</name>
    <name type="common">Eelgrass</name>
    <dbReference type="NCBI Taxonomy" id="29655"/>
    <lineage>
        <taxon>Eukaryota</taxon>
        <taxon>Viridiplantae</taxon>
        <taxon>Streptophyta</taxon>
        <taxon>Embryophyta</taxon>
        <taxon>Tracheophyta</taxon>
        <taxon>Spermatophyta</taxon>
        <taxon>Magnoliopsida</taxon>
        <taxon>Liliopsida</taxon>
        <taxon>Zosteraceae</taxon>
        <taxon>Zostera</taxon>
    </lineage>
</organism>
<keyword evidence="10" id="KW-1185">Reference proteome</keyword>
<feature type="region of interest" description="Disordered" evidence="7">
    <location>
        <begin position="1"/>
        <end position="31"/>
    </location>
</feature>
<dbReference type="EMBL" id="LFYR01001945">
    <property type="protein sequence ID" value="KMZ58381.1"/>
    <property type="molecule type" value="Genomic_DNA"/>
</dbReference>
<keyword evidence="5" id="KW-0804">Transcription</keyword>
<comment type="subcellular location">
    <subcellularLocation>
        <location evidence="1">Nucleus</location>
    </subcellularLocation>
</comment>
<sequence>MDTTSMPPPDLSLHISPPTTTTAPSSMHSSSTDCDLSLDIWKKIESFKNHNEPSSNTANLSLFRPSSTTDAISVDRQWRTFSSQPPLLPRHDDHHHYQHHRSILEAPLDGLRPIKGIPIYHSTGPLPFFPVNNDPNKTNTSSSSNNNLGLGFSNQIPSYPSSWSSSSSSGLSTPNYQRLVTPTMLKTPVHQFNHQYQFGIGSRLVSKLPTKRSMRAPRMRWTSTLHARFVHAVELLGGHERATPKAVLELMDVKDLTLAHVKSHLQMYRTVKTTDRPAASSGQSEGSGEEDLPSPATDLNFRCFLDTREQLDHGTSMEQHHEILDNSGTNTTRWSNSSSRGAWLEANSKDTEIFRSATTAFASHQDTSKELSDSNEDVRIPSLEFTLGRPGWCSKDP</sequence>
<dbReference type="InterPro" id="IPR009057">
    <property type="entry name" value="Homeodomain-like_sf"/>
</dbReference>
<accession>A0A0K9NNP0</accession>
<dbReference type="AlphaFoldDB" id="A0A0K9NNP0"/>
<dbReference type="Proteomes" id="UP000036987">
    <property type="component" value="Unassembled WGS sequence"/>
</dbReference>
<dbReference type="OMA" id="STTQPRW"/>
<dbReference type="InterPro" id="IPR044847">
    <property type="entry name" value="KAN_fam"/>
</dbReference>
<evidence type="ECO:0000313" key="10">
    <source>
        <dbReference type="Proteomes" id="UP000036987"/>
    </source>
</evidence>
<dbReference type="OrthoDB" id="551907at2759"/>
<evidence type="ECO:0000256" key="5">
    <source>
        <dbReference type="ARBA" id="ARBA00023163"/>
    </source>
</evidence>
<feature type="region of interest" description="Disordered" evidence="7">
    <location>
        <begin position="271"/>
        <end position="296"/>
    </location>
</feature>
<dbReference type="PANTHER" id="PTHR31496">
    <property type="entry name" value="TRANSCRIPTION FACTOR KAN2-RELATED"/>
    <property type="match status" value="1"/>
</dbReference>
<dbReference type="GO" id="GO:0010158">
    <property type="term" value="P:abaxial cell fate specification"/>
    <property type="evidence" value="ECO:0007669"/>
    <property type="project" value="InterPro"/>
</dbReference>
<evidence type="ECO:0000256" key="7">
    <source>
        <dbReference type="SAM" id="MobiDB-lite"/>
    </source>
</evidence>
<dbReference type="PANTHER" id="PTHR31496:SF3">
    <property type="entry name" value="TRANSCRIPTION REPRESSOR KAN1"/>
    <property type="match status" value="1"/>
</dbReference>
<evidence type="ECO:0000256" key="4">
    <source>
        <dbReference type="ARBA" id="ARBA00023015"/>
    </source>
</evidence>
<gene>
    <name evidence="9" type="ORF">ZOSMA_77G00400</name>
</gene>
<dbReference type="SUPFAM" id="SSF46689">
    <property type="entry name" value="Homeodomain-like"/>
    <property type="match status" value="1"/>
</dbReference>
<reference evidence="10" key="1">
    <citation type="journal article" date="2016" name="Nature">
        <title>The genome of the seagrass Zostera marina reveals angiosperm adaptation to the sea.</title>
        <authorList>
            <person name="Olsen J.L."/>
            <person name="Rouze P."/>
            <person name="Verhelst B."/>
            <person name="Lin Y.-C."/>
            <person name="Bayer T."/>
            <person name="Collen J."/>
            <person name="Dattolo E."/>
            <person name="De Paoli E."/>
            <person name="Dittami S."/>
            <person name="Maumus F."/>
            <person name="Michel G."/>
            <person name="Kersting A."/>
            <person name="Lauritano C."/>
            <person name="Lohaus R."/>
            <person name="Toepel M."/>
            <person name="Tonon T."/>
            <person name="Vanneste K."/>
            <person name="Amirebrahimi M."/>
            <person name="Brakel J."/>
            <person name="Bostroem C."/>
            <person name="Chovatia M."/>
            <person name="Grimwood J."/>
            <person name="Jenkins J.W."/>
            <person name="Jueterbock A."/>
            <person name="Mraz A."/>
            <person name="Stam W.T."/>
            <person name="Tice H."/>
            <person name="Bornberg-Bauer E."/>
            <person name="Green P.J."/>
            <person name="Pearson G.A."/>
            <person name="Procaccini G."/>
            <person name="Duarte C.M."/>
            <person name="Schmutz J."/>
            <person name="Reusch T.B.H."/>
            <person name="Van de Peer Y."/>
        </authorList>
    </citation>
    <scope>NUCLEOTIDE SEQUENCE [LARGE SCALE GENOMIC DNA]</scope>
    <source>
        <strain evidence="10">cv. Finnish</strain>
    </source>
</reference>
<proteinExistence type="predicted"/>
<feature type="compositionally biased region" description="Pro residues" evidence="7">
    <location>
        <begin position="1"/>
        <end position="10"/>
    </location>
</feature>
<dbReference type="NCBIfam" id="TIGR01557">
    <property type="entry name" value="myb_SHAQKYF"/>
    <property type="match status" value="1"/>
</dbReference>
<name>A0A0K9NNP0_ZOSMR</name>
<dbReference type="Pfam" id="PF00249">
    <property type="entry name" value="Myb_DNA-binding"/>
    <property type="match status" value="1"/>
</dbReference>
<evidence type="ECO:0000313" key="9">
    <source>
        <dbReference type="EMBL" id="KMZ58381.1"/>
    </source>
</evidence>
<dbReference type="GO" id="GO:0005634">
    <property type="term" value="C:nucleus"/>
    <property type="evidence" value="ECO:0000318"/>
    <property type="project" value="GO_Central"/>
</dbReference>
<dbReference type="InterPro" id="IPR001005">
    <property type="entry name" value="SANT/Myb"/>
</dbReference>
<feature type="domain" description="Myb-like" evidence="8">
    <location>
        <begin position="218"/>
        <end position="269"/>
    </location>
</feature>
<keyword evidence="4" id="KW-0805">Transcription regulation</keyword>
<feature type="compositionally biased region" description="Low complexity" evidence="7">
    <location>
        <begin position="16"/>
        <end position="31"/>
    </location>
</feature>
<keyword evidence="3" id="KW-0221">Differentiation</keyword>
<dbReference type="Gene3D" id="1.10.10.60">
    <property type="entry name" value="Homeodomain-like"/>
    <property type="match status" value="1"/>
</dbReference>
<dbReference type="FunFam" id="1.10.10.60:FF:000002">
    <property type="entry name" value="Myb family transcription factor"/>
    <property type="match status" value="1"/>
</dbReference>
<dbReference type="GO" id="GO:0000976">
    <property type="term" value="F:transcription cis-regulatory region binding"/>
    <property type="evidence" value="ECO:0000318"/>
    <property type="project" value="GO_Central"/>
</dbReference>
<protein>
    <submittedName>
        <fullName evidence="9">Transcription repressor KAN1</fullName>
    </submittedName>
</protein>